<comment type="caution">
    <text evidence="1">The sequence shown here is derived from an EMBL/GenBank/DDBJ whole genome shotgun (WGS) entry which is preliminary data.</text>
</comment>
<organism evidence="1 2">
    <name type="scientific">Crepidotus variabilis</name>
    <dbReference type="NCBI Taxonomy" id="179855"/>
    <lineage>
        <taxon>Eukaryota</taxon>
        <taxon>Fungi</taxon>
        <taxon>Dikarya</taxon>
        <taxon>Basidiomycota</taxon>
        <taxon>Agaricomycotina</taxon>
        <taxon>Agaricomycetes</taxon>
        <taxon>Agaricomycetidae</taxon>
        <taxon>Agaricales</taxon>
        <taxon>Agaricineae</taxon>
        <taxon>Crepidotaceae</taxon>
        <taxon>Crepidotus</taxon>
    </lineage>
</organism>
<dbReference type="Proteomes" id="UP000807306">
    <property type="component" value="Unassembled WGS sequence"/>
</dbReference>
<protein>
    <submittedName>
        <fullName evidence="1">Uncharacterized protein</fullName>
    </submittedName>
</protein>
<reference evidence="1" key="1">
    <citation type="submission" date="2020-11" db="EMBL/GenBank/DDBJ databases">
        <authorList>
            <consortium name="DOE Joint Genome Institute"/>
            <person name="Ahrendt S."/>
            <person name="Riley R."/>
            <person name="Andreopoulos W."/>
            <person name="Labutti K."/>
            <person name="Pangilinan J."/>
            <person name="Ruiz-Duenas F.J."/>
            <person name="Barrasa J.M."/>
            <person name="Sanchez-Garcia M."/>
            <person name="Camarero S."/>
            <person name="Miyauchi S."/>
            <person name="Serrano A."/>
            <person name="Linde D."/>
            <person name="Babiker R."/>
            <person name="Drula E."/>
            <person name="Ayuso-Fernandez I."/>
            <person name="Pacheco R."/>
            <person name="Padilla G."/>
            <person name="Ferreira P."/>
            <person name="Barriuso J."/>
            <person name="Kellner H."/>
            <person name="Castanera R."/>
            <person name="Alfaro M."/>
            <person name="Ramirez L."/>
            <person name="Pisabarro A.G."/>
            <person name="Kuo A."/>
            <person name="Tritt A."/>
            <person name="Lipzen A."/>
            <person name="He G."/>
            <person name="Yan M."/>
            <person name="Ng V."/>
            <person name="Cullen D."/>
            <person name="Martin F."/>
            <person name="Rosso M.-N."/>
            <person name="Henrissat B."/>
            <person name="Hibbett D."/>
            <person name="Martinez A.T."/>
            <person name="Grigoriev I.V."/>
        </authorList>
    </citation>
    <scope>NUCLEOTIDE SEQUENCE</scope>
    <source>
        <strain evidence="1">CBS 506.95</strain>
    </source>
</reference>
<dbReference type="EMBL" id="MU158027">
    <property type="protein sequence ID" value="KAF9521552.1"/>
    <property type="molecule type" value="Genomic_DNA"/>
</dbReference>
<keyword evidence="2" id="KW-1185">Reference proteome</keyword>
<name>A0A9P6JHM9_9AGAR</name>
<accession>A0A9P6JHM9</accession>
<evidence type="ECO:0000313" key="2">
    <source>
        <dbReference type="Proteomes" id="UP000807306"/>
    </source>
</evidence>
<evidence type="ECO:0000313" key="1">
    <source>
        <dbReference type="EMBL" id="KAF9521552.1"/>
    </source>
</evidence>
<proteinExistence type="predicted"/>
<dbReference type="AlphaFoldDB" id="A0A9P6JHM9"/>
<sequence length="308" mass="34615">MSYIQNALSPPELGNFIKGVGATDYTPIPFTAADFALFECNPRIAATESHLATVTKMLEKILKQQLMARIEMSPMTRVHPVYAERTPPMHPYEGVITTHYLDMVLPRSYVSDIWKKHAPAITLHERHIHHSLEPVIANAIERIAIQTTYWQKLLHGQPLLQGDIVDLSNIIMMGHQNLQPMTGNQVKLDSSTSLSTPTHAMGLEPTVFIMLGETEFWSPNVKKQMSSSPIWPAYYALQTTAFNPRAVLLHLEARQASSAGLKKARKILDPDFRNRILPIWQHLSVAVNIQSGIVTKKSMTVFGRHKAN</sequence>
<gene>
    <name evidence="1" type="ORF">CPB83DRAFT_841173</name>
</gene>